<gene>
    <name evidence="1" type="ORF">ABID12_003427</name>
</gene>
<accession>A0ABV2IF80</accession>
<keyword evidence="2" id="KW-1185">Reference proteome</keyword>
<dbReference type="Proteomes" id="UP001549164">
    <property type="component" value="Unassembled WGS sequence"/>
</dbReference>
<protein>
    <recommendedName>
        <fullName evidence="3">IS481 family transposase</fullName>
    </recommendedName>
</protein>
<proteinExistence type="predicted"/>
<name>A0ABV2IF80_9HYPH</name>
<evidence type="ECO:0000313" key="2">
    <source>
        <dbReference type="Proteomes" id="UP001549164"/>
    </source>
</evidence>
<evidence type="ECO:0000313" key="1">
    <source>
        <dbReference type="EMBL" id="MET3601469.1"/>
    </source>
</evidence>
<organism evidence="1 2">
    <name type="scientific">Martelella mangrovi</name>
    <dbReference type="NCBI Taxonomy" id="1397477"/>
    <lineage>
        <taxon>Bacteria</taxon>
        <taxon>Pseudomonadati</taxon>
        <taxon>Pseudomonadota</taxon>
        <taxon>Alphaproteobacteria</taxon>
        <taxon>Hyphomicrobiales</taxon>
        <taxon>Aurantimonadaceae</taxon>
        <taxon>Martelella</taxon>
    </lineage>
</organism>
<sequence length="83" mass="9320">MGQIRHGSATTTHIVRAAIKRSHASAAALSRTYEINPKTVLKWRKRATVEACTAFMLHQAVEQQVDAHFNHFISTLWISIGLH</sequence>
<dbReference type="EMBL" id="JBEPLY010000013">
    <property type="protein sequence ID" value="MET3601469.1"/>
    <property type="molecule type" value="Genomic_DNA"/>
</dbReference>
<reference evidence="1 2" key="1">
    <citation type="submission" date="2024-06" db="EMBL/GenBank/DDBJ databases">
        <title>Genomic Encyclopedia of Type Strains, Phase IV (KMG-IV): sequencing the most valuable type-strain genomes for metagenomic binning, comparative biology and taxonomic classification.</title>
        <authorList>
            <person name="Goeker M."/>
        </authorList>
    </citation>
    <scope>NUCLEOTIDE SEQUENCE [LARGE SCALE GENOMIC DNA]</scope>
    <source>
        <strain evidence="1 2">DSM 28102</strain>
    </source>
</reference>
<comment type="caution">
    <text evidence="1">The sequence shown here is derived from an EMBL/GenBank/DDBJ whole genome shotgun (WGS) entry which is preliminary data.</text>
</comment>
<evidence type="ECO:0008006" key="3">
    <source>
        <dbReference type="Google" id="ProtNLM"/>
    </source>
</evidence>